<dbReference type="GO" id="GO:0010513">
    <property type="term" value="P:positive regulation of phosphatidylinositol biosynthetic process"/>
    <property type="evidence" value="ECO:0007669"/>
    <property type="project" value="TreeGrafter"/>
</dbReference>
<dbReference type="GO" id="GO:1903778">
    <property type="term" value="P:protein localization to vacuolar membrane"/>
    <property type="evidence" value="ECO:0007669"/>
    <property type="project" value="TreeGrafter"/>
</dbReference>
<dbReference type="Proteomes" id="UP000054454">
    <property type="component" value="Unassembled WGS sequence"/>
</dbReference>
<accession>A0A0W4ZK87</accession>
<name>A0A0W4ZK87_PNEC8</name>
<protein>
    <submittedName>
        <fullName evidence="2">Uncharacterized protein</fullName>
    </submittedName>
</protein>
<dbReference type="OrthoDB" id="1204at2759"/>
<evidence type="ECO:0000313" key="2">
    <source>
        <dbReference type="EMBL" id="KTW28782.1"/>
    </source>
</evidence>
<organism evidence="2 3">
    <name type="scientific">Pneumocystis carinii (strain B80)</name>
    <name type="common">Rat pneumocystis pneumonia agent</name>
    <name type="synonym">Pneumocystis carinii f. sp. carinii</name>
    <dbReference type="NCBI Taxonomy" id="1408658"/>
    <lineage>
        <taxon>Eukaryota</taxon>
        <taxon>Fungi</taxon>
        <taxon>Dikarya</taxon>
        <taxon>Ascomycota</taxon>
        <taxon>Taphrinomycotina</taxon>
        <taxon>Pneumocystomycetes</taxon>
        <taxon>Pneumocystaceae</taxon>
        <taxon>Pneumocystis</taxon>
    </lineage>
</organism>
<dbReference type="PANTHER" id="PTHR28258">
    <property type="entry name" value="VACUOLAR SEGREGATION PROTEIN 7"/>
    <property type="match status" value="1"/>
</dbReference>
<keyword evidence="1" id="KW-0472">Membrane</keyword>
<dbReference type="InterPro" id="IPR024260">
    <property type="entry name" value="Vac7"/>
</dbReference>
<dbReference type="GO" id="GO:0070772">
    <property type="term" value="C:PAS complex"/>
    <property type="evidence" value="ECO:0007669"/>
    <property type="project" value="TreeGrafter"/>
</dbReference>
<dbReference type="VEuPathDB" id="FungiDB:T552_01412"/>
<keyword evidence="1" id="KW-1133">Transmembrane helix</keyword>
<keyword evidence="3" id="KW-1185">Reference proteome</keyword>
<dbReference type="GO" id="GO:0000329">
    <property type="term" value="C:fungal-type vacuole membrane"/>
    <property type="evidence" value="ECO:0007669"/>
    <property type="project" value="TreeGrafter"/>
</dbReference>
<gene>
    <name evidence="2" type="ORF">T552_01412</name>
</gene>
<sequence length="317" mass="35845">MCSKEGLIMAQMVGENGVKEGQKDSVNEGLKGGTFKMTVETETVQVSSSGLAPKLRKGLETVKGTRARKKRSRLVNVASKSEIFAAKIASAIDENIDSDSDETFVYETNTRSPHQLSRTSSISSIVSHSRNVDGKGCLSGKHSMKFVNHSWSSDPDHKDPFLMLSDLPRSPGKTAGFPFLRSLEKVETGLRSPHRIGSRTTSCPSSPHYKCQKLKYYNTTFRRYFIDKNTGPFYTTHEEFYPHERIPLLYKDVGCFPDDRYHNCYYNWKNCYISFNKLIWISFCFFILLACMGLFILIAWSLQKAKASNITNISSFT</sequence>
<dbReference type="EMBL" id="LFVZ01000006">
    <property type="protein sequence ID" value="KTW28782.1"/>
    <property type="molecule type" value="Genomic_DNA"/>
</dbReference>
<dbReference type="AlphaFoldDB" id="A0A0W4ZK87"/>
<feature type="transmembrane region" description="Helical" evidence="1">
    <location>
        <begin position="278"/>
        <end position="300"/>
    </location>
</feature>
<dbReference type="RefSeq" id="XP_018226149.1">
    <property type="nucleotide sequence ID" value="XM_018369995.1"/>
</dbReference>
<keyword evidence="1" id="KW-0812">Transmembrane</keyword>
<dbReference type="GeneID" id="28936198"/>
<dbReference type="PANTHER" id="PTHR28258:SF1">
    <property type="entry name" value="VACUOLAR SEGREGATION PROTEIN 7"/>
    <property type="match status" value="1"/>
</dbReference>
<comment type="caution">
    <text evidence="2">The sequence shown here is derived from an EMBL/GenBank/DDBJ whole genome shotgun (WGS) entry which is preliminary data.</text>
</comment>
<reference evidence="3" key="1">
    <citation type="journal article" date="2016" name="Nat. Commun.">
        <title>Genome analysis of three Pneumocystis species reveals adaptation mechanisms to life exclusively in mammalian hosts.</title>
        <authorList>
            <person name="Ma L."/>
            <person name="Chen Z."/>
            <person name="Huang D.W."/>
            <person name="Kutty G."/>
            <person name="Ishihara M."/>
            <person name="Wang H."/>
            <person name="Abouelleil A."/>
            <person name="Bishop L."/>
            <person name="Davey E."/>
            <person name="Deng R."/>
            <person name="Deng X."/>
            <person name="Fan L."/>
            <person name="Fantoni G."/>
            <person name="Fitzgerald M."/>
            <person name="Gogineni E."/>
            <person name="Goldberg J.M."/>
            <person name="Handley G."/>
            <person name="Hu X."/>
            <person name="Huber C."/>
            <person name="Jiao X."/>
            <person name="Jones K."/>
            <person name="Levin J.Z."/>
            <person name="Liu Y."/>
            <person name="Macdonald P."/>
            <person name="Melnikov A."/>
            <person name="Raley C."/>
            <person name="Sassi M."/>
            <person name="Sherman B.T."/>
            <person name="Song X."/>
            <person name="Sykes S."/>
            <person name="Tran B."/>
            <person name="Walsh L."/>
            <person name="Xia Y."/>
            <person name="Yang J."/>
            <person name="Young S."/>
            <person name="Zeng Q."/>
            <person name="Zheng X."/>
            <person name="Stephens R."/>
            <person name="Nusbaum C."/>
            <person name="Birren B.W."/>
            <person name="Azadi P."/>
            <person name="Lempicki R.A."/>
            <person name="Cuomo C.A."/>
            <person name="Kovacs J.A."/>
        </authorList>
    </citation>
    <scope>NUCLEOTIDE SEQUENCE [LARGE SCALE GENOMIC DNA]</scope>
    <source>
        <strain evidence="3">B80</strain>
    </source>
</reference>
<evidence type="ECO:0000313" key="3">
    <source>
        <dbReference type="Proteomes" id="UP000054454"/>
    </source>
</evidence>
<dbReference type="GO" id="GO:0000011">
    <property type="term" value="P:vacuole inheritance"/>
    <property type="evidence" value="ECO:0007669"/>
    <property type="project" value="TreeGrafter"/>
</dbReference>
<dbReference type="Pfam" id="PF12751">
    <property type="entry name" value="Vac7"/>
    <property type="match status" value="1"/>
</dbReference>
<proteinExistence type="predicted"/>
<evidence type="ECO:0000256" key="1">
    <source>
        <dbReference type="SAM" id="Phobius"/>
    </source>
</evidence>